<keyword evidence="2" id="KW-0472">Membrane</keyword>
<dbReference type="EMBL" id="FNKK01000002">
    <property type="protein sequence ID" value="SDQ82781.1"/>
    <property type="molecule type" value="Genomic_DNA"/>
</dbReference>
<dbReference type="STRING" id="35622.SAMN04489764_2279"/>
<name>A0A1H1E1Z6_9ACTN</name>
<dbReference type="AlphaFoldDB" id="A0A1H1E1Z6"/>
<organism evidence="3 4">
    <name type="scientific">Thermostaphylospora chromogena</name>
    <dbReference type="NCBI Taxonomy" id="35622"/>
    <lineage>
        <taxon>Bacteria</taxon>
        <taxon>Bacillati</taxon>
        <taxon>Actinomycetota</taxon>
        <taxon>Actinomycetes</taxon>
        <taxon>Streptosporangiales</taxon>
        <taxon>Thermomonosporaceae</taxon>
        <taxon>Thermostaphylospora</taxon>
    </lineage>
</organism>
<dbReference type="PANTHER" id="PTHR37042:SF4">
    <property type="entry name" value="OUTER MEMBRANE PROTEIN RV1973"/>
    <property type="match status" value="1"/>
</dbReference>
<protein>
    <submittedName>
        <fullName evidence="3">Mce-associated membrane protein</fullName>
    </submittedName>
</protein>
<dbReference type="PANTHER" id="PTHR37042">
    <property type="entry name" value="OUTER MEMBRANE PROTEIN RV1973"/>
    <property type="match status" value="1"/>
</dbReference>
<evidence type="ECO:0000256" key="1">
    <source>
        <dbReference type="ARBA" id="ARBA00004370"/>
    </source>
</evidence>
<accession>A0A1H1E1Z6</accession>
<dbReference type="Proteomes" id="UP000217103">
    <property type="component" value="Unassembled WGS sequence"/>
</dbReference>
<comment type="subcellular location">
    <subcellularLocation>
        <location evidence="1">Membrane</location>
    </subcellularLocation>
</comment>
<evidence type="ECO:0000313" key="4">
    <source>
        <dbReference type="Proteomes" id="UP000217103"/>
    </source>
</evidence>
<evidence type="ECO:0000256" key="2">
    <source>
        <dbReference type="ARBA" id="ARBA00023136"/>
    </source>
</evidence>
<keyword evidence="4" id="KW-1185">Reference proteome</keyword>
<proteinExistence type="predicted"/>
<evidence type="ECO:0000313" key="3">
    <source>
        <dbReference type="EMBL" id="SDQ82781.1"/>
    </source>
</evidence>
<dbReference type="GO" id="GO:0016020">
    <property type="term" value="C:membrane"/>
    <property type="evidence" value="ECO:0007669"/>
    <property type="project" value="UniProtKB-SubCell"/>
</dbReference>
<gene>
    <name evidence="3" type="ORF">SAMN04489764_2279</name>
</gene>
<sequence length="188" mass="20962">MSRVGGRRRRAASRSGWWSWRYTIAVTFLTLLVLVTGGVAAVAYANLRWLEKSEAAGREALAAARTMARDLLSYDYRTVERDLARARAHTTEELTSHYGTLATTLARDARKERAVQQATVVAAGVETAEPDRVEVVLFVNMNITKQPPGESEPRVQHRPNRARFVMVRQDGRWLVAELSTLLGSVPAE</sequence>
<reference evidence="3 4" key="1">
    <citation type="submission" date="2016-10" db="EMBL/GenBank/DDBJ databases">
        <authorList>
            <person name="de Groot N.N."/>
        </authorList>
    </citation>
    <scope>NUCLEOTIDE SEQUENCE [LARGE SCALE GENOMIC DNA]</scope>
    <source>
        <strain evidence="3 4">DSM 43794</strain>
    </source>
</reference>